<dbReference type="Proteomes" id="UP000503399">
    <property type="component" value="Chromosome"/>
</dbReference>
<dbReference type="KEGG" id="hfv:R50_2125"/>
<dbReference type="PANTHER" id="PTHR36442:SF1">
    <property type="entry name" value="CYCLIC-DI-AMP PHOSPHODIESTERASE PGPH"/>
    <property type="match status" value="1"/>
</dbReference>
<evidence type="ECO:0000256" key="1">
    <source>
        <dbReference type="SAM" id="MobiDB-lite"/>
    </source>
</evidence>
<dbReference type="Pfam" id="PF07698">
    <property type="entry name" value="7TM-7TMR_HD"/>
    <property type="match status" value="1"/>
</dbReference>
<gene>
    <name evidence="4" type="ORF">R50_2125</name>
</gene>
<accession>A0A6F8ZI50</accession>
<evidence type="ECO:0000256" key="2">
    <source>
        <dbReference type="SAM" id="Phobius"/>
    </source>
</evidence>
<evidence type="ECO:0000313" key="5">
    <source>
        <dbReference type="Proteomes" id="UP000503399"/>
    </source>
</evidence>
<feature type="transmembrane region" description="Helical" evidence="2">
    <location>
        <begin position="375"/>
        <end position="393"/>
    </location>
</feature>
<keyword evidence="4" id="KW-0378">Hydrolase</keyword>
<dbReference type="SMART" id="SM00471">
    <property type="entry name" value="HDc"/>
    <property type="match status" value="1"/>
</dbReference>
<feature type="transmembrane region" description="Helical" evidence="2">
    <location>
        <begin position="340"/>
        <end position="368"/>
    </location>
</feature>
<organism evidence="4 5">
    <name type="scientific">Candidatus Hydrogenisulfobacillus filiaventi</name>
    <dbReference type="NCBI Taxonomy" id="2707344"/>
    <lineage>
        <taxon>Bacteria</taxon>
        <taxon>Bacillati</taxon>
        <taxon>Bacillota</taxon>
        <taxon>Clostridia</taxon>
        <taxon>Eubacteriales</taxon>
        <taxon>Clostridiales Family XVII. Incertae Sedis</taxon>
        <taxon>Candidatus Hydrogenisulfobacillus</taxon>
    </lineage>
</organism>
<dbReference type="InterPro" id="IPR006675">
    <property type="entry name" value="HDIG_dom"/>
</dbReference>
<feature type="transmembrane region" description="Helical" evidence="2">
    <location>
        <begin position="30"/>
        <end position="50"/>
    </location>
</feature>
<keyword evidence="2" id="KW-0472">Membrane</keyword>
<sequence length="728" mass="78319">MKPIERGQAWWTAVRGQAPRWLETWKARQLLVAGAVWLAVTLIFSIALYAQRVQVRVGDLAPRNVYAPFGVVDWAATARARAAAARAVPDVYTTDPRVLTQVDQQAADDFSLIGAMAADSAVPLAEREAALARLIPIGIPPAVWGQVLSQPPAGLKRLQQDTLVVLASVMGNGNGVRNTPLGRDEAQAFASQLAGQEETDPGLRAFLAALSRQLVRPNMFLNRQVTRERRERAAAAVPVVKILKGEQVLVQGQRVTPADIAVLKELGLLDQGFDPAPFLGSAMLAGVLTAILGGYFWFFRRNVLQTRGLTIITGIITVLALIGSQTLSSVPALSDLVVPAAAIMVAELVDTGLGLVLAGVLALSIAVLTGAEANVALVSFVGGVAGVIGISRIAHRNDIILTGLVVGLVNLVTLAGLYIMEGAVLAQLEVWQELVWGLVDGVLAAVVAMGSIPFLEAPFGIITSIKLIELSNPNQPLLRHLLVEAPGTYHHSMVVGNLAEAATEAVGGNSLLARVGAYYHDIGKSKRPYFFVDNQFGAENPHDKLSPSLSALIIASHVRDGVELAKKHHLPDAIVDFIRQHHGTTLIKYFYEKARQLDTGEGVVEDDFRYEGPRPQSKETAIVMLADASEATARTLKHPTAQNIEQVVRRIIKDRLEDGQLDDSNLTLKELDIIARTFTRVLTGVFHQRIEYPEPVLKEMERSQGRGGVGGKPPRMVRRLGGRGPTGG</sequence>
<dbReference type="InterPro" id="IPR011624">
    <property type="entry name" value="Metal-dep_PHydrolase_7TM_extra"/>
</dbReference>
<feature type="transmembrane region" description="Helical" evidence="2">
    <location>
        <begin position="278"/>
        <end position="297"/>
    </location>
</feature>
<dbReference type="EMBL" id="LR778114">
    <property type="protein sequence ID" value="CAB1129622.1"/>
    <property type="molecule type" value="Genomic_DNA"/>
</dbReference>
<keyword evidence="2" id="KW-1133">Transmembrane helix</keyword>
<evidence type="ECO:0000259" key="3">
    <source>
        <dbReference type="SMART" id="SM00471"/>
    </source>
</evidence>
<dbReference type="Gene3D" id="1.10.3210.10">
    <property type="entry name" value="Hypothetical protein af1432"/>
    <property type="match status" value="1"/>
</dbReference>
<dbReference type="Pfam" id="PF01966">
    <property type="entry name" value="HD"/>
    <property type="match status" value="1"/>
</dbReference>
<reference evidence="4 5" key="1">
    <citation type="submission" date="2020-02" db="EMBL/GenBank/DDBJ databases">
        <authorList>
            <person name="Hogendoorn C."/>
        </authorList>
    </citation>
    <scope>NUCLEOTIDE SEQUENCE [LARGE SCALE GENOMIC DNA]</scope>
    <source>
        <strain evidence="4">R501</strain>
    </source>
</reference>
<dbReference type="AlphaFoldDB" id="A0A6F8ZI50"/>
<name>A0A6F8ZI50_9FIRM</name>
<dbReference type="SUPFAM" id="SSF109604">
    <property type="entry name" value="HD-domain/PDEase-like"/>
    <property type="match status" value="1"/>
</dbReference>
<dbReference type="InterPro" id="IPR003607">
    <property type="entry name" value="HD/PDEase_dom"/>
</dbReference>
<proteinExistence type="predicted"/>
<evidence type="ECO:0000313" key="4">
    <source>
        <dbReference type="EMBL" id="CAB1129622.1"/>
    </source>
</evidence>
<dbReference type="InterPro" id="IPR052722">
    <property type="entry name" value="PgpH_phosphodiesterase"/>
</dbReference>
<feature type="region of interest" description="Disordered" evidence="1">
    <location>
        <begin position="702"/>
        <end position="728"/>
    </location>
</feature>
<dbReference type="NCBIfam" id="TIGR00277">
    <property type="entry name" value="HDIG"/>
    <property type="match status" value="1"/>
</dbReference>
<dbReference type="InterPro" id="IPR011621">
    <property type="entry name" value="Metal-dep_PHydrolase_7TM_intra"/>
</dbReference>
<feature type="transmembrane region" description="Helical" evidence="2">
    <location>
        <begin position="309"/>
        <end position="328"/>
    </location>
</feature>
<keyword evidence="2" id="KW-0812">Transmembrane</keyword>
<dbReference type="Pfam" id="PF07697">
    <property type="entry name" value="7TMR-HDED"/>
    <property type="match status" value="1"/>
</dbReference>
<dbReference type="CDD" id="cd00077">
    <property type="entry name" value="HDc"/>
    <property type="match status" value="1"/>
</dbReference>
<dbReference type="InterPro" id="IPR006674">
    <property type="entry name" value="HD_domain"/>
</dbReference>
<feature type="domain" description="HD/PDEase" evidence="3">
    <location>
        <begin position="484"/>
        <end position="641"/>
    </location>
</feature>
<feature type="transmembrane region" description="Helical" evidence="2">
    <location>
        <begin position="434"/>
        <end position="455"/>
    </location>
</feature>
<protein>
    <submittedName>
        <fullName evidence="4">Membrane protein containing HD superfamily hydrolase domain, YQFF ortholog</fullName>
    </submittedName>
</protein>
<dbReference type="PANTHER" id="PTHR36442">
    <property type="entry name" value="CYCLIC-DI-AMP PHOSPHODIESTERASE PGPH"/>
    <property type="match status" value="1"/>
</dbReference>
<keyword evidence="5" id="KW-1185">Reference proteome</keyword>
<dbReference type="GO" id="GO:0016787">
    <property type="term" value="F:hydrolase activity"/>
    <property type="evidence" value="ECO:0007669"/>
    <property type="project" value="UniProtKB-KW"/>
</dbReference>
<feature type="transmembrane region" description="Helical" evidence="2">
    <location>
        <begin position="399"/>
        <end position="422"/>
    </location>
</feature>